<dbReference type="InterPro" id="IPR008000">
    <property type="entry name" value="Rham/fucose_mutarotase"/>
</dbReference>
<dbReference type="PANTHER" id="PTHR34389:SF2">
    <property type="entry name" value="L-RHAMNOSE MUTAROTASE"/>
    <property type="match status" value="1"/>
</dbReference>
<proteinExistence type="predicted"/>
<dbReference type="GO" id="GO:0016857">
    <property type="term" value="F:racemase and epimerase activity, acting on carbohydrates and derivatives"/>
    <property type="evidence" value="ECO:0007669"/>
    <property type="project" value="InterPro"/>
</dbReference>
<evidence type="ECO:0000313" key="2">
    <source>
        <dbReference type="Proteomes" id="UP000295188"/>
    </source>
</evidence>
<protein>
    <submittedName>
        <fullName evidence="1">L-rhamnose mutarotase</fullName>
    </submittedName>
</protein>
<comment type="caution">
    <text evidence="1">The sequence shown here is derived from an EMBL/GenBank/DDBJ whole genome shotgun (WGS) entry which is preliminary data.</text>
</comment>
<name>A0A4R3KFF1_9FIRM</name>
<gene>
    <name evidence="1" type="ORF">EDC37_10191</name>
</gene>
<dbReference type="PANTHER" id="PTHR34389">
    <property type="entry name" value="L-RHAMNOSE MUTAROTASE"/>
    <property type="match status" value="1"/>
</dbReference>
<dbReference type="EMBL" id="SMAA01000001">
    <property type="protein sequence ID" value="TCS81920.1"/>
    <property type="molecule type" value="Genomic_DNA"/>
</dbReference>
<organism evidence="1 2">
    <name type="scientific">Pectinatus cerevisiiphilus</name>
    <dbReference type="NCBI Taxonomy" id="86956"/>
    <lineage>
        <taxon>Bacteria</taxon>
        <taxon>Bacillati</taxon>
        <taxon>Bacillota</taxon>
        <taxon>Negativicutes</taxon>
        <taxon>Selenomonadales</taxon>
        <taxon>Selenomonadaceae</taxon>
        <taxon>Pectinatus</taxon>
    </lineage>
</organism>
<sequence length="105" mass="12332">MERFAWKAVIKEGKLAEYQNRHAHIWPEMKKVLKDAGIKNYTIWNTGNEVFGYFECEKGVAYAEKYQAQSPIVDKWNEYMKDVMVMEMDPSTGAQPKMKQVFFLA</sequence>
<dbReference type="RefSeq" id="WP_132546904.1">
    <property type="nucleotide sequence ID" value="NZ_SMAA01000001.1"/>
</dbReference>
<dbReference type="OrthoDB" id="9799608at2"/>
<dbReference type="GO" id="GO:0019301">
    <property type="term" value="P:rhamnose catabolic process"/>
    <property type="evidence" value="ECO:0007669"/>
    <property type="project" value="TreeGrafter"/>
</dbReference>
<dbReference type="InterPro" id="IPR011008">
    <property type="entry name" value="Dimeric_a/b-barrel"/>
</dbReference>
<evidence type="ECO:0000313" key="1">
    <source>
        <dbReference type="EMBL" id="TCS81920.1"/>
    </source>
</evidence>
<dbReference type="SUPFAM" id="SSF54909">
    <property type="entry name" value="Dimeric alpha+beta barrel"/>
    <property type="match status" value="1"/>
</dbReference>
<dbReference type="Gene3D" id="3.30.70.100">
    <property type="match status" value="1"/>
</dbReference>
<reference evidence="1 2" key="1">
    <citation type="submission" date="2019-03" db="EMBL/GenBank/DDBJ databases">
        <title>Genomic Encyclopedia of Type Strains, Phase IV (KMG-IV): sequencing the most valuable type-strain genomes for metagenomic binning, comparative biology and taxonomic classification.</title>
        <authorList>
            <person name="Goeker M."/>
        </authorList>
    </citation>
    <scope>NUCLEOTIDE SEQUENCE [LARGE SCALE GENOMIC DNA]</scope>
    <source>
        <strain evidence="1 2">DSM 20467</strain>
    </source>
</reference>
<accession>A0A4R3KFF1</accession>
<dbReference type="AlphaFoldDB" id="A0A4R3KFF1"/>
<dbReference type="Proteomes" id="UP000295188">
    <property type="component" value="Unassembled WGS sequence"/>
</dbReference>
<keyword evidence="2" id="KW-1185">Reference proteome</keyword>
<dbReference type="Pfam" id="PF05336">
    <property type="entry name" value="rhaM"/>
    <property type="match status" value="1"/>
</dbReference>